<dbReference type="GO" id="GO:0055085">
    <property type="term" value="P:transmembrane transport"/>
    <property type="evidence" value="ECO:0007669"/>
    <property type="project" value="InterPro"/>
</dbReference>
<feature type="transmembrane region" description="Helical" evidence="7">
    <location>
        <begin position="229"/>
        <end position="248"/>
    </location>
</feature>
<feature type="transmembrane region" description="Helical" evidence="7">
    <location>
        <begin position="20"/>
        <end position="36"/>
    </location>
</feature>
<dbReference type="PANTHER" id="PTHR30151">
    <property type="entry name" value="ALKANE SULFONATE ABC TRANSPORTER-RELATED, MEMBRANE SUBUNIT"/>
    <property type="match status" value="1"/>
</dbReference>
<keyword evidence="4 7" id="KW-0812">Transmembrane</keyword>
<organism evidence="9 10">
    <name type="scientific">Serpentinicella alkaliphila</name>
    <dbReference type="NCBI Taxonomy" id="1734049"/>
    <lineage>
        <taxon>Bacteria</taxon>
        <taxon>Bacillati</taxon>
        <taxon>Bacillota</taxon>
        <taxon>Clostridia</taxon>
        <taxon>Peptostreptococcales</taxon>
        <taxon>Natronincolaceae</taxon>
        <taxon>Serpentinicella</taxon>
    </lineage>
</organism>
<evidence type="ECO:0000313" key="9">
    <source>
        <dbReference type="EMBL" id="TCP96624.1"/>
    </source>
</evidence>
<feature type="transmembrane region" description="Helical" evidence="7">
    <location>
        <begin position="101"/>
        <end position="125"/>
    </location>
</feature>
<dbReference type="PANTHER" id="PTHR30151:SF0">
    <property type="entry name" value="ABC TRANSPORTER PERMEASE PROTEIN MJ0413-RELATED"/>
    <property type="match status" value="1"/>
</dbReference>
<name>A0A4R2T6Y1_9FIRM</name>
<dbReference type="GO" id="GO:0005886">
    <property type="term" value="C:plasma membrane"/>
    <property type="evidence" value="ECO:0007669"/>
    <property type="project" value="UniProtKB-SubCell"/>
</dbReference>
<dbReference type="AlphaFoldDB" id="A0A4R2T6Y1"/>
<feature type="domain" description="ABC transmembrane type-1" evidence="8">
    <location>
        <begin position="67"/>
        <end position="248"/>
    </location>
</feature>
<feature type="transmembrane region" description="Helical" evidence="7">
    <location>
        <begin position="172"/>
        <end position="191"/>
    </location>
</feature>
<keyword evidence="5 7" id="KW-1133">Transmembrane helix</keyword>
<dbReference type="SUPFAM" id="SSF161098">
    <property type="entry name" value="MetI-like"/>
    <property type="match status" value="1"/>
</dbReference>
<evidence type="ECO:0000256" key="6">
    <source>
        <dbReference type="ARBA" id="ARBA00023136"/>
    </source>
</evidence>
<gene>
    <name evidence="9" type="ORF">EDD79_105020</name>
</gene>
<evidence type="ECO:0000256" key="3">
    <source>
        <dbReference type="ARBA" id="ARBA00022475"/>
    </source>
</evidence>
<dbReference type="PROSITE" id="PS50928">
    <property type="entry name" value="ABC_TM1"/>
    <property type="match status" value="1"/>
</dbReference>
<dbReference type="EMBL" id="SLYC01000050">
    <property type="protein sequence ID" value="TCP96624.1"/>
    <property type="molecule type" value="Genomic_DNA"/>
</dbReference>
<keyword evidence="6 7" id="KW-0472">Membrane</keyword>
<accession>A0A4R2T6Y1</accession>
<evidence type="ECO:0000313" key="10">
    <source>
        <dbReference type="Proteomes" id="UP000295504"/>
    </source>
</evidence>
<feature type="transmembrane region" description="Helical" evidence="7">
    <location>
        <begin position="73"/>
        <end position="95"/>
    </location>
</feature>
<dbReference type="InterPro" id="IPR000515">
    <property type="entry name" value="MetI-like"/>
</dbReference>
<evidence type="ECO:0000256" key="2">
    <source>
        <dbReference type="ARBA" id="ARBA00022448"/>
    </source>
</evidence>
<keyword evidence="10" id="KW-1185">Reference proteome</keyword>
<dbReference type="CDD" id="cd06261">
    <property type="entry name" value="TM_PBP2"/>
    <property type="match status" value="1"/>
</dbReference>
<evidence type="ECO:0000256" key="1">
    <source>
        <dbReference type="ARBA" id="ARBA00004651"/>
    </source>
</evidence>
<evidence type="ECO:0000256" key="7">
    <source>
        <dbReference type="RuleBase" id="RU363032"/>
    </source>
</evidence>
<keyword evidence="3" id="KW-1003">Cell membrane</keyword>
<feature type="transmembrane region" description="Helical" evidence="7">
    <location>
        <begin position="132"/>
        <end position="152"/>
    </location>
</feature>
<dbReference type="Proteomes" id="UP000295504">
    <property type="component" value="Unassembled WGS sequence"/>
</dbReference>
<comment type="similarity">
    <text evidence="7">Belongs to the binding-protein-dependent transport system permease family.</text>
</comment>
<keyword evidence="2 7" id="KW-0813">Transport</keyword>
<comment type="subcellular location">
    <subcellularLocation>
        <location evidence="1 7">Cell membrane</location>
        <topology evidence="1 7">Multi-pass membrane protein</topology>
    </subcellularLocation>
</comment>
<dbReference type="Pfam" id="PF00528">
    <property type="entry name" value="BPD_transp_1"/>
    <property type="match status" value="1"/>
</dbReference>
<evidence type="ECO:0000259" key="8">
    <source>
        <dbReference type="PROSITE" id="PS50928"/>
    </source>
</evidence>
<dbReference type="RefSeq" id="WP_207667931.1">
    <property type="nucleotide sequence ID" value="NZ_CP058648.1"/>
</dbReference>
<dbReference type="Gene3D" id="1.10.3720.10">
    <property type="entry name" value="MetI-like"/>
    <property type="match status" value="1"/>
</dbReference>
<evidence type="ECO:0000256" key="5">
    <source>
        <dbReference type="ARBA" id="ARBA00022989"/>
    </source>
</evidence>
<reference evidence="9 10" key="1">
    <citation type="submission" date="2019-03" db="EMBL/GenBank/DDBJ databases">
        <title>Genomic Encyclopedia of Type Strains, Phase IV (KMG-IV): sequencing the most valuable type-strain genomes for metagenomic binning, comparative biology and taxonomic classification.</title>
        <authorList>
            <person name="Goeker M."/>
        </authorList>
    </citation>
    <scope>NUCLEOTIDE SEQUENCE [LARGE SCALE GENOMIC DNA]</scope>
    <source>
        <strain evidence="9 10">DSM 100013</strain>
    </source>
</reference>
<comment type="caution">
    <text evidence="9">The sequence shown here is derived from an EMBL/GenBank/DDBJ whole genome shotgun (WGS) entry which is preliminary data.</text>
</comment>
<proteinExistence type="inferred from homology"/>
<sequence length="264" mass="29514">MIAYRKSEVLRKSIENNAPLFFVFIIFLILWDILTLKSGKLPLPFFPWPDKVLNALVNDRRVLFISVLHSLRLLGLGYIAGASVGFITGTLMGWYKGISYWLMPIMRALGPIPAVTLIPIIMILFPTSFAGSVFLIALAVWFPVTLLTYSGIQNVNNAYFEVAKTLGAKEKYMILNVAIPGALPHIFLGLFQGITVACVTLIVAEMMGVKAGLGWYITWATGWAEYDKVYASLLIILITFSGVITLLFKVRNKFLSWQKGVIKW</sequence>
<evidence type="ECO:0000256" key="4">
    <source>
        <dbReference type="ARBA" id="ARBA00022692"/>
    </source>
</evidence>
<protein>
    <submittedName>
        <fullName evidence="9">NitT/TauT family transport system permease protein</fullName>
    </submittedName>
</protein>
<dbReference type="InterPro" id="IPR035906">
    <property type="entry name" value="MetI-like_sf"/>
</dbReference>